<dbReference type="EMBL" id="CZBY01000002">
    <property type="protein sequence ID" value="CUQ82183.1"/>
    <property type="molecule type" value="Genomic_DNA"/>
</dbReference>
<dbReference type="STRING" id="39492.ERS852540_00433"/>
<gene>
    <name evidence="2" type="ORF">ERS852540_00433</name>
</gene>
<evidence type="ECO:0008006" key="4">
    <source>
        <dbReference type="Google" id="ProtNLM"/>
    </source>
</evidence>
<feature type="region of interest" description="Disordered" evidence="1">
    <location>
        <begin position="25"/>
        <end position="98"/>
    </location>
</feature>
<proteinExistence type="predicted"/>
<evidence type="ECO:0000313" key="3">
    <source>
        <dbReference type="Proteomes" id="UP000095662"/>
    </source>
</evidence>
<feature type="compositionally biased region" description="Polar residues" evidence="1">
    <location>
        <begin position="75"/>
        <end position="98"/>
    </location>
</feature>
<feature type="compositionally biased region" description="Polar residues" evidence="1">
    <location>
        <begin position="25"/>
        <end position="37"/>
    </location>
</feature>
<accession>A0A174Z422</accession>
<dbReference type="InterPro" id="IPR025945">
    <property type="entry name" value="DHHW"/>
</dbReference>
<evidence type="ECO:0000256" key="1">
    <source>
        <dbReference type="SAM" id="MobiDB-lite"/>
    </source>
</evidence>
<feature type="compositionally biased region" description="Acidic residues" evidence="1">
    <location>
        <begin position="50"/>
        <end position="59"/>
    </location>
</feature>
<dbReference type="PROSITE" id="PS51257">
    <property type="entry name" value="PROKAR_LIPOPROTEIN"/>
    <property type="match status" value="1"/>
</dbReference>
<dbReference type="Pfam" id="PF14286">
    <property type="entry name" value="DHHW"/>
    <property type="match status" value="1"/>
</dbReference>
<evidence type="ECO:0000313" key="2">
    <source>
        <dbReference type="EMBL" id="CUQ82183.1"/>
    </source>
</evidence>
<dbReference type="Proteomes" id="UP000095662">
    <property type="component" value="Unassembled WGS sequence"/>
</dbReference>
<dbReference type="AlphaFoldDB" id="A0A174Z422"/>
<protein>
    <recommendedName>
        <fullName evidence="4">AlgX/AlgJ SGNH hydrolase-like domain-containing protein</fullName>
    </recommendedName>
</protein>
<name>A0A174Z422_9FIRM</name>
<reference evidence="2 3" key="1">
    <citation type="submission" date="2015-09" db="EMBL/GenBank/DDBJ databases">
        <authorList>
            <consortium name="Pathogen Informatics"/>
        </authorList>
    </citation>
    <scope>NUCLEOTIDE SEQUENCE [LARGE SCALE GENOMIC DNA]</scope>
    <source>
        <strain evidence="2 3">2789STDY5834928</strain>
    </source>
</reference>
<sequence>MKKLPKITALILTLSLACGCSEVFPNSNASGKDTSAYTLPPDPVSSEAPSDTESEETEPPDTSAPETLPPDTSAEETSAPETDGTSAEESSAPASKTDINSYRAIGDNGILVAGMDNHYRGIMFYGGTYGYCDQYMTDVKAFQSALPEVTVYSMVIPTSVDFYNPTEYKGYTELQKDKIDYIESGLKSTGVTNVSVYDTLSKHTSEEIYSRTDHHWMPLGAYYAAQVFCKTAGVKVPDIKKYRKETCGGYVGSMYYYSSDEHLNNDPETYAVYYSPNEDKLKTTYYDRYYSNGYDSSLFLCDNASYYYLSFLGSDDLIAHIKTNAKTGRNLVVIKESYGNGLIPFFTESFDNIYVLDLRYCEVNAIKFCKQVDATDLLFANCAYTVAGGNCDYFSYIRNI</sequence>
<dbReference type="OrthoDB" id="175771at2"/>
<organism evidence="2 3">
    <name type="scientific">[Eubacterium] siraeum</name>
    <dbReference type="NCBI Taxonomy" id="39492"/>
    <lineage>
        <taxon>Bacteria</taxon>
        <taxon>Bacillati</taxon>
        <taxon>Bacillota</taxon>
        <taxon>Clostridia</taxon>
        <taxon>Eubacteriales</taxon>
        <taxon>Oscillospiraceae</taxon>
        <taxon>Oscillospiraceae incertae sedis</taxon>
    </lineage>
</organism>